<accession>A0A965ZI08</accession>
<dbReference type="PANTHER" id="PTHR43130">
    <property type="entry name" value="ARAC-FAMILY TRANSCRIPTIONAL REGULATOR"/>
    <property type="match status" value="1"/>
</dbReference>
<dbReference type="Pfam" id="PF01965">
    <property type="entry name" value="DJ-1_PfpI"/>
    <property type="match status" value="1"/>
</dbReference>
<feature type="domain" description="HTH araC/xylS-type" evidence="3">
    <location>
        <begin position="217"/>
        <end position="319"/>
    </location>
</feature>
<evidence type="ECO:0000256" key="1">
    <source>
        <dbReference type="ARBA" id="ARBA00023015"/>
    </source>
</evidence>
<dbReference type="AlphaFoldDB" id="A0A965ZI08"/>
<reference evidence="4" key="1">
    <citation type="submission" date="2020-01" db="EMBL/GenBank/DDBJ databases">
        <authorList>
            <person name="Seo Y.L."/>
        </authorList>
    </citation>
    <scope>NUCLEOTIDE SEQUENCE</scope>
    <source>
        <strain evidence="4">R11</strain>
    </source>
</reference>
<evidence type="ECO:0000256" key="2">
    <source>
        <dbReference type="ARBA" id="ARBA00023163"/>
    </source>
</evidence>
<dbReference type="InterPro" id="IPR018060">
    <property type="entry name" value="HTH_AraC"/>
</dbReference>
<dbReference type="EMBL" id="WWEO01000044">
    <property type="protein sequence ID" value="NCD71075.1"/>
    <property type="molecule type" value="Genomic_DNA"/>
</dbReference>
<dbReference type="Gene3D" id="1.10.10.60">
    <property type="entry name" value="Homeodomain-like"/>
    <property type="match status" value="2"/>
</dbReference>
<dbReference type="Pfam" id="PF12833">
    <property type="entry name" value="HTH_18"/>
    <property type="match status" value="1"/>
</dbReference>
<dbReference type="GO" id="GO:0003700">
    <property type="term" value="F:DNA-binding transcription factor activity"/>
    <property type="evidence" value="ECO:0007669"/>
    <property type="project" value="InterPro"/>
</dbReference>
<keyword evidence="2" id="KW-0804">Transcription</keyword>
<sequence length="323" mass="35974">MINLGILLTRQYRLLSVAAILDVFQTVNKLSASNGAAPHFNITLLRAGDAVTQASDALINDQIKDIRDVEKQNLILIPAFSTEEVQNAIMENRDYIPWLTEQFKTGTHLASFCTGAFLLGATGLLNGRPATTHIDACGAFAAAFPTVNLMPYQVVTSDNGIYTSGGSTSSFHLMLHIIKKYCGSEMAIRTAKIFAIDMDRSQQAYFGTFLPSQDHHDELVAMAQQKIEAAYRDSATIEEMIKDVPASRRNMVRRFKQVTGCTPIEYLQKLRVEGAKKLLEQTNQQMTEVMLNSGYNDPKAFRKIFKKTVGMTPTGYREKFQVN</sequence>
<dbReference type="SUPFAM" id="SSF46689">
    <property type="entry name" value="Homeodomain-like"/>
    <property type="match status" value="2"/>
</dbReference>
<name>A0A965ZI08_9SPHI</name>
<dbReference type="InterPro" id="IPR002818">
    <property type="entry name" value="DJ-1/PfpI"/>
</dbReference>
<dbReference type="RefSeq" id="WP_166587051.1">
    <property type="nucleotide sequence ID" value="NZ_WWEO01000044.1"/>
</dbReference>
<evidence type="ECO:0000313" key="4">
    <source>
        <dbReference type="EMBL" id="NCD71075.1"/>
    </source>
</evidence>
<dbReference type="InterPro" id="IPR029062">
    <property type="entry name" value="Class_I_gatase-like"/>
</dbReference>
<gene>
    <name evidence="4" type="ORF">GSY63_17040</name>
</gene>
<keyword evidence="1" id="KW-0805">Transcription regulation</keyword>
<reference evidence="4" key="2">
    <citation type="submission" date="2020-10" db="EMBL/GenBank/DDBJ databases">
        <title>Mucilaginibacter sp. nov., isolated from soil.</title>
        <authorList>
            <person name="Jeon C.O."/>
        </authorList>
    </citation>
    <scope>NUCLEOTIDE SEQUENCE</scope>
    <source>
        <strain evidence="4">R11</strain>
    </source>
</reference>
<dbReference type="GO" id="GO:0043565">
    <property type="term" value="F:sequence-specific DNA binding"/>
    <property type="evidence" value="ECO:0007669"/>
    <property type="project" value="InterPro"/>
</dbReference>
<dbReference type="InterPro" id="IPR052158">
    <property type="entry name" value="INH-QAR"/>
</dbReference>
<proteinExistence type="predicted"/>
<dbReference type="Gene3D" id="3.40.50.880">
    <property type="match status" value="1"/>
</dbReference>
<evidence type="ECO:0000259" key="3">
    <source>
        <dbReference type="PROSITE" id="PS01124"/>
    </source>
</evidence>
<protein>
    <submittedName>
        <fullName evidence="4">Helix-turn-helix domain-containing protein</fullName>
    </submittedName>
</protein>
<dbReference type="Proteomes" id="UP000638732">
    <property type="component" value="Unassembled WGS sequence"/>
</dbReference>
<evidence type="ECO:0000313" key="5">
    <source>
        <dbReference type="Proteomes" id="UP000638732"/>
    </source>
</evidence>
<dbReference type="InterPro" id="IPR009057">
    <property type="entry name" value="Homeodomain-like_sf"/>
</dbReference>
<dbReference type="PROSITE" id="PS01124">
    <property type="entry name" value="HTH_ARAC_FAMILY_2"/>
    <property type="match status" value="1"/>
</dbReference>
<dbReference type="SUPFAM" id="SSF52317">
    <property type="entry name" value="Class I glutamine amidotransferase-like"/>
    <property type="match status" value="1"/>
</dbReference>
<dbReference type="PANTHER" id="PTHR43130:SF3">
    <property type="entry name" value="HTH-TYPE TRANSCRIPTIONAL REGULATOR RV1931C"/>
    <property type="match status" value="1"/>
</dbReference>
<comment type="caution">
    <text evidence="4">The sequence shown here is derived from an EMBL/GenBank/DDBJ whole genome shotgun (WGS) entry which is preliminary data.</text>
</comment>
<organism evidence="4 5">
    <name type="scientific">Mucilaginibacter agri</name>
    <dbReference type="NCBI Taxonomy" id="2695265"/>
    <lineage>
        <taxon>Bacteria</taxon>
        <taxon>Pseudomonadati</taxon>
        <taxon>Bacteroidota</taxon>
        <taxon>Sphingobacteriia</taxon>
        <taxon>Sphingobacteriales</taxon>
        <taxon>Sphingobacteriaceae</taxon>
        <taxon>Mucilaginibacter</taxon>
    </lineage>
</organism>
<dbReference type="SMART" id="SM00342">
    <property type="entry name" value="HTH_ARAC"/>
    <property type="match status" value="1"/>
</dbReference>
<keyword evidence="5" id="KW-1185">Reference proteome</keyword>